<feature type="region of interest" description="Disordered" evidence="1">
    <location>
        <begin position="117"/>
        <end position="141"/>
    </location>
</feature>
<evidence type="ECO:0000256" key="1">
    <source>
        <dbReference type="SAM" id="MobiDB-lite"/>
    </source>
</evidence>
<evidence type="ECO:0000313" key="2">
    <source>
        <dbReference type="EMBL" id="KAF4625115.1"/>
    </source>
</evidence>
<gene>
    <name evidence="2" type="ORF">G7Y89_g13050</name>
</gene>
<comment type="caution">
    <text evidence="2">The sequence shown here is derived from an EMBL/GenBank/DDBJ whole genome shotgun (WGS) entry which is preliminary data.</text>
</comment>
<keyword evidence="3" id="KW-1185">Reference proteome</keyword>
<dbReference type="EMBL" id="JAAMPI010001460">
    <property type="protein sequence ID" value="KAF4625115.1"/>
    <property type="molecule type" value="Genomic_DNA"/>
</dbReference>
<organism evidence="2 3">
    <name type="scientific">Cudoniella acicularis</name>
    <dbReference type="NCBI Taxonomy" id="354080"/>
    <lineage>
        <taxon>Eukaryota</taxon>
        <taxon>Fungi</taxon>
        <taxon>Dikarya</taxon>
        <taxon>Ascomycota</taxon>
        <taxon>Pezizomycotina</taxon>
        <taxon>Leotiomycetes</taxon>
        <taxon>Helotiales</taxon>
        <taxon>Tricladiaceae</taxon>
        <taxon>Cudoniella</taxon>
    </lineage>
</organism>
<evidence type="ECO:0000313" key="3">
    <source>
        <dbReference type="Proteomes" id="UP000566819"/>
    </source>
</evidence>
<dbReference type="AlphaFoldDB" id="A0A8H4R7Z2"/>
<sequence length="238" mass="26703">MALNERFSDDEFDFNHFSDEEEGFALSDDEAAATTATEAVSSAAVAPAPAPAPAPVPAIQFLLFPELAKELHCRSPLRVLYMPPFPDFLRILHASSDARKHCMAVVVETTKLKQCWKRSRSRGENAGTEPRGRLPNSLPNDSKLPAGSPFTEFCAVHPDPEGWMPFVINDTEDSTPEAATMYVSPTTDTCKLIFPENDIPYPCFHLRPEYYPLKQYYKNPSLEYIMHGIYKEFPNKNA</sequence>
<protein>
    <submittedName>
        <fullName evidence="2">Uncharacterized protein</fullName>
    </submittedName>
</protein>
<name>A0A8H4R7Z2_9HELO</name>
<dbReference type="Proteomes" id="UP000566819">
    <property type="component" value="Unassembled WGS sequence"/>
</dbReference>
<accession>A0A8H4R7Z2</accession>
<proteinExistence type="predicted"/>
<reference evidence="2 3" key="1">
    <citation type="submission" date="2020-03" db="EMBL/GenBank/DDBJ databases">
        <title>Draft Genome Sequence of Cudoniella acicularis.</title>
        <authorList>
            <person name="Buettner E."/>
            <person name="Kellner H."/>
        </authorList>
    </citation>
    <scope>NUCLEOTIDE SEQUENCE [LARGE SCALE GENOMIC DNA]</scope>
    <source>
        <strain evidence="2 3">DSM 108380</strain>
    </source>
</reference>